<dbReference type="InterPro" id="IPR024079">
    <property type="entry name" value="MetalloPept_cat_dom_sf"/>
</dbReference>
<evidence type="ECO:0000313" key="12">
    <source>
        <dbReference type="Proteomes" id="UP000011087"/>
    </source>
</evidence>
<evidence type="ECO:0000313" key="11">
    <source>
        <dbReference type="EnsemblProtists" id="EKX51934"/>
    </source>
</evidence>
<reference evidence="12" key="2">
    <citation type="submission" date="2012-11" db="EMBL/GenBank/DDBJ databases">
        <authorList>
            <person name="Kuo A."/>
            <person name="Curtis B.A."/>
            <person name="Tanifuji G."/>
            <person name="Burki F."/>
            <person name="Gruber A."/>
            <person name="Irimia M."/>
            <person name="Maruyama S."/>
            <person name="Arias M.C."/>
            <person name="Ball S.G."/>
            <person name="Gile G.H."/>
            <person name="Hirakawa Y."/>
            <person name="Hopkins J.F."/>
            <person name="Rensing S.A."/>
            <person name="Schmutz J."/>
            <person name="Symeonidi A."/>
            <person name="Elias M."/>
            <person name="Eveleigh R.J."/>
            <person name="Herman E.K."/>
            <person name="Klute M.J."/>
            <person name="Nakayama T."/>
            <person name="Obornik M."/>
            <person name="Reyes-Prieto A."/>
            <person name="Armbrust E.V."/>
            <person name="Aves S.J."/>
            <person name="Beiko R.G."/>
            <person name="Coutinho P."/>
            <person name="Dacks J.B."/>
            <person name="Durnford D.G."/>
            <person name="Fast N.M."/>
            <person name="Green B.R."/>
            <person name="Grisdale C."/>
            <person name="Hempe F."/>
            <person name="Henrissat B."/>
            <person name="Hoppner M.P."/>
            <person name="Ishida K.-I."/>
            <person name="Kim E."/>
            <person name="Koreny L."/>
            <person name="Kroth P.G."/>
            <person name="Liu Y."/>
            <person name="Malik S.-B."/>
            <person name="Maier U.G."/>
            <person name="McRose D."/>
            <person name="Mock T."/>
            <person name="Neilson J.A."/>
            <person name="Onodera N.T."/>
            <person name="Poole A.M."/>
            <person name="Pritham E.J."/>
            <person name="Richards T.A."/>
            <person name="Rocap G."/>
            <person name="Roy S.W."/>
            <person name="Sarai C."/>
            <person name="Schaack S."/>
            <person name="Shirato S."/>
            <person name="Slamovits C.H."/>
            <person name="Spencer D.F."/>
            <person name="Suzuki S."/>
            <person name="Worden A.Z."/>
            <person name="Zauner S."/>
            <person name="Barry K."/>
            <person name="Bell C."/>
            <person name="Bharti A.K."/>
            <person name="Crow J.A."/>
            <person name="Grimwood J."/>
            <person name="Kramer R."/>
            <person name="Lindquist E."/>
            <person name="Lucas S."/>
            <person name="Salamov A."/>
            <person name="McFadden G.I."/>
            <person name="Lane C.E."/>
            <person name="Keeling P.J."/>
            <person name="Gray M.W."/>
            <person name="Grigoriev I.V."/>
            <person name="Archibald J.M."/>
        </authorList>
    </citation>
    <scope>NUCLEOTIDE SEQUENCE</scope>
    <source>
        <strain evidence="12">CCMP2712</strain>
    </source>
</reference>
<evidence type="ECO:0000259" key="8">
    <source>
        <dbReference type="Pfam" id="PF01431"/>
    </source>
</evidence>
<comment type="similarity">
    <text evidence="2">Belongs to the peptidase M13 family.</text>
</comment>
<dbReference type="PANTHER" id="PTHR11733">
    <property type="entry name" value="ZINC METALLOPROTEASE FAMILY M13 NEPRILYSIN-RELATED"/>
    <property type="match status" value="1"/>
</dbReference>
<evidence type="ECO:0000256" key="6">
    <source>
        <dbReference type="ARBA" id="ARBA00022833"/>
    </source>
</evidence>
<reference evidence="10 12" key="1">
    <citation type="journal article" date="2012" name="Nature">
        <title>Algal genomes reveal evolutionary mosaicism and the fate of nucleomorphs.</title>
        <authorList>
            <consortium name="DOE Joint Genome Institute"/>
            <person name="Curtis B.A."/>
            <person name="Tanifuji G."/>
            <person name="Burki F."/>
            <person name="Gruber A."/>
            <person name="Irimia M."/>
            <person name="Maruyama S."/>
            <person name="Arias M.C."/>
            <person name="Ball S.G."/>
            <person name="Gile G.H."/>
            <person name="Hirakawa Y."/>
            <person name="Hopkins J.F."/>
            <person name="Kuo A."/>
            <person name="Rensing S.A."/>
            <person name="Schmutz J."/>
            <person name="Symeonidi A."/>
            <person name="Elias M."/>
            <person name="Eveleigh R.J."/>
            <person name="Herman E.K."/>
            <person name="Klute M.J."/>
            <person name="Nakayama T."/>
            <person name="Obornik M."/>
            <person name="Reyes-Prieto A."/>
            <person name="Armbrust E.V."/>
            <person name="Aves S.J."/>
            <person name="Beiko R.G."/>
            <person name="Coutinho P."/>
            <person name="Dacks J.B."/>
            <person name="Durnford D.G."/>
            <person name="Fast N.M."/>
            <person name="Green B.R."/>
            <person name="Grisdale C.J."/>
            <person name="Hempel F."/>
            <person name="Henrissat B."/>
            <person name="Hoppner M.P."/>
            <person name="Ishida K."/>
            <person name="Kim E."/>
            <person name="Koreny L."/>
            <person name="Kroth P.G."/>
            <person name="Liu Y."/>
            <person name="Malik S.B."/>
            <person name="Maier U.G."/>
            <person name="McRose D."/>
            <person name="Mock T."/>
            <person name="Neilson J.A."/>
            <person name="Onodera N.T."/>
            <person name="Poole A.M."/>
            <person name="Pritham E.J."/>
            <person name="Richards T.A."/>
            <person name="Rocap G."/>
            <person name="Roy S.W."/>
            <person name="Sarai C."/>
            <person name="Schaack S."/>
            <person name="Shirato S."/>
            <person name="Slamovits C.H."/>
            <person name="Spencer D.F."/>
            <person name="Suzuki S."/>
            <person name="Worden A.Z."/>
            <person name="Zauner S."/>
            <person name="Barry K."/>
            <person name="Bell C."/>
            <person name="Bharti A.K."/>
            <person name="Crow J.A."/>
            <person name="Grimwood J."/>
            <person name="Kramer R."/>
            <person name="Lindquist E."/>
            <person name="Lucas S."/>
            <person name="Salamov A."/>
            <person name="McFadden G.I."/>
            <person name="Lane C.E."/>
            <person name="Keeling P.J."/>
            <person name="Gray M.W."/>
            <person name="Grigoriev I.V."/>
            <person name="Archibald J.M."/>
        </authorList>
    </citation>
    <scope>NUCLEOTIDE SEQUENCE</scope>
    <source>
        <strain evidence="10 12">CCMP2712</strain>
    </source>
</reference>
<feature type="domain" description="Peptidase M13 N-terminal" evidence="9">
    <location>
        <begin position="32"/>
        <end position="172"/>
    </location>
</feature>
<keyword evidence="4" id="KW-0479">Metal-binding</keyword>
<name>L1JUE8_GUITC</name>
<dbReference type="PaxDb" id="55529-EKX51934"/>
<dbReference type="PROSITE" id="PS51885">
    <property type="entry name" value="NEPRILYSIN"/>
    <property type="match status" value="1"/>
</dbReference>
<dbReference type="OMA" id="NTHYESA"/>
<dbReference type="InterPro" id="IPR018497">
    <property type="entry name" value="Peptidase_M13_C"/>
</dbReference>
<evidence type="ECO:0000256" key="7">
    <source>
        <dbReference type="ARBA" id="ARBA00023049"/>
    </source>
</evidence>
<keyword evidence="12" id="KW-1185">Reference proteome</keyword>
<keyword evidence="5" id="KW-0378">Hydrolase</keyword>
<dbReference type="eggNOG" id="KOG3624">
    <property type="taxonomic scope" value="Eukaryota"/>
</dbReference>
<gene>
    <name evidence="10" type="ORF">GUITHDRAFT_84935</name>
</gene>
<dbReference type="Proteomes" id="UP000011087">
    <property type="component" value="Unassembled WGS sequence"/>
</dbReference>
<comment type="cofactor">
    <cofactor evidence="1">
        <name>Zn(2+)</name>
        <dbReference type="ChEBI" id="CHEBI:29105"/>
    </cofactor>
</comment>
<evidence type="ECO:0000256" key="3">
    <source>
        <dbReference type="ARBA" id="ARBA00022670"/>
    </source>
</evidence>
<protein>
    <recommendedName>
        <fullName evidence="13">Peptidase M13 C-terminal domain-containing protein</fullName>
    </recommendedName>
</protein>
<evidence type="ECO:0000256" key="2">
    <source>
        <dbReference type="ARBA" id="ARBA00007357"/>
    </source>
</evidence>
<dbReference type="Pfam" id="PF01431">
    <property type="entry name" value="Peptidase_M13"/>
    <property type="match status" value="1"/>
</dbReference>
<proteinExistence type="inferred from homology"/>
<dbReference type="EnsemblProtists" id="EKX51934">
    <property type="protein sequence ID" value="EKX51934"/>
    <property type="gene ID" value="GUITHDRAFT_84935"/>
</dbReference>
<evidence type="ECO:0000313" key="10">
    <source>
        <dbReference type="EMBL" id="EKX51934.1"/>
    </source>
</evidence>
<sequence>MASCTAPPDGAMKACSADHTDLMKVGEHGGITLIIRSKDYFPVLEKILKEVPLEALKAEMRWKMIRNSAVYLSSDFIDLMVKMNDDLYGVSQKSPRPRKCYYSTTSNTPWPAAKLYTDKAFHQENREAALEMLEKIRGRFMQNLEHEDWMSAEDRKAAQEKLRKMFFQVAWPTDKEGKTHWPVETFDMDGHMGPDFFVNYMTVSRFSIQRDLGRILEKPDRREWGGSSSLDVNAFYGPNNNGLWIPAGILQPPFFDATYPEARNFGSIGCVLGHEMSHGFDDNGRQFDARGELHDWWDQETVHNFAERSSCIANLFDGYAVANRHVNGKLTLGEDIADAGGLKFAYEAFITSKERRSYEKRMFFTAFAQTWCSVVRKKSAVNSVLTDTHAPAKFRVLGALSQFAPFAEAFQCPAGSPMAPIRRCQLW</sequence>
<accession>L1JUE8</accession>
<dbReference type="AlphaFoldDB" id="L1JUE8"/>
<evidence type="ECO:0008006" key="13">
    <source>
        <dbReference type="Google" id="ProtNLM"/>
    </source>
</evidence>
<feature type="domain" description="Peptidase M13 C-terminal" evidence="8">
    <location>
        <begin position="233"/>
        <end position="426"/>
    </location>
</feature>
<dbReference type="InterPro" id="IPR008753">
    <property type="entry name" value="Peptidase_M13_N"/>
</dbReference>
<reference evidence="11" key="3">
    <citation type="submission" date="2015-06" db="UniProtKB">
        <authorList>
            <consortium name="EnsemblProtists"/>
        </authorList>
    </citation>
    <scope>IDENTIFICATION</scope>
</reference>
<dbReference type="PRINTS" id="PR00786">
    <property type="entry name" value="NEPRILYSIN"/>
</dbReference>
<dbReference type="PANTHER" id="PTHR11733:SF167">
    <property type="entry name" value="FI17812P1-RELATED"/>
    <property type="match status" value="1"/>
</dbReference>
<dbReference type="InterPro" id="IPR000718">
    <property type="entry name" value="Peptidase_M13"/>
</dbReference>
<dbReference type="RefSeq" id="XP_005838914.1">
    <property type="nucleotide sequence ID" value="XM_005838857.1"/>
</dbReference>
<organism evidence="10">
    <name type="scientific">Guillardia theta (strain CCMP2712)</name>
    <name type="common">Cryptophyte</name>
    <dbReference type="NCBI Taxonomy" id="905079"/>
    <lineage>
        <taxon>Eukaryota</taxon>
        <taxon>Cryptophyceae</taxon>
        <taxon>Pyrenomonadales</taxon>
        <taxon>Geminigeraceae</taxon>
        <taxon>Guillardia</taxon>
    </lineage>
</organism>
<dbReference type="HOGENOM" id="CLU_006187_1_0_1"/>
<dbReference type="GO" id="GO:0046872">
    <property type="term" value="F:metal ion binding"/>
    <property type="evidence" value="ECO:0007669"/>
    <property type="project" value="UniProtKB-KW"/>
</dbReference>
<dbReference type="OrthoDB" id="6475849at2759"/>
<dbReference type="GO" id="GO:0016485">
    <property type="term" value="P:protein processing"/>
    <property type="evidence" value="ECO:0007669"/>
    <property type="project" value="TreeGrafter"/>
</dbReference>
<dbReference type="Pfam" id="PF05649">
    <property type="entry name" value="Peptidase_M13_N"/>
    <property type="match status" value="1"/>
</dbReference>
<dbReference type="CDD" id="cd08662">
    <property type="entry name" value="M13"/>
    <property type="match status" value="1"/>
</dbReference>
<keyword evidence="6" id="KW-0862">Zinc</keyword>
<dbReference type="SUPFAM" id="SSF55486">
    <property type="entry name" value="Metalloproteases ('zincins'), catalytic domain"/>
    <property type="match status" value="1"/>
</dbReference>
<keyword evidence="7" id="KW-0482">Metalloprotease</keyword>
<dbReference type="GO" id="GO:0004222">
    <property type="term" value="F:metalloendopeptidase activity"/>
    <property type="evidence" value="ECO:0007669"/>
    <property type="project" value="InterPro"/>
</dbReference>
<evidence type="ECO:0000256" key="5">
    <source>
        <dbReference type="ARBA" id="ARBA00022801"/>
    </source>
</evidence>
<dbReference type="STRING" id="905079.L1JUE8"/>
<evidence type="ECO:0000256" key="1">
    <source>
        <dbReference type="ARBA" id="ARBA00001947"/>
    </source>
</evidence>
<keyword evidence="3" id="KW-0645">Protease</keyword>
<evidence type="ECO:0000259" key="9">
    <source>
        <dbReference type="Pfam" id="PF05649"/>
    </source>
</evidence>
<dbReference type="KEGG" id="gtt:GUITHDRAFT_84935"/>
<dbReference type="Gene3D" id="3.40.390.10">
    <property type="entry name" value="Collagenase (Catalytic Domain)"/>
    <property type="match status" value="1"/>
</dbReference>
<evidence type="ECO:0000256" key="4">
    <source>
        <dbReference type="ARBA" id="ARBA00022723"/>
    </source>
</evidence>
<dbReference type="EMBL" id="JH992974">
    <property type="protein sequence ID" value="EKX51934.1"/>
    <property type="molecule type" value="Genomic_DNA"/>
</dbReference>
<dbReference type="GeneID" id="17308505"/>
<dbReference type="GO" id="GO:0005886">
    <property type="term" value="C:plasma membrane"/>
    <property type="evidence" value="ECO:0007669"/>
    <property type="project" value="TreeGrafter"/>
</dbReference>